<comment type="caution">
    <text evidence="2">The sequence shown here is derived from an EMBL/GenBank/DDBJ whole genome shotgun (WGS) entry which is preliminary data.</text>
</comment>
<evidence type="ECO:0000313" key="2">
    <source>
        <dbReference type="EMBL" id="MBC2594374.1"/>
    </source>
</evidence>
<feature type="domain" description="FAD-binding" evidence="1">
    <location>
        <begin position="6"/>
        <end position="311"/>
    </location>
</feature>
<keyword evidence="3" id="KW-1185">Reference proteome</keyword>
<evidence type="ECO:0000259" key="1">
    <source>
        <dbReference type="Pfam" id="PF01494"/>
    </source>
</evidence>
<sequence>MSATRYDCLVIGAGPAGSAAGTLLAQAGKRVLIVERAQYPRFHIGESLIPAANRVLRKMNAWERVEQAGFVRKEGAEFTCGAGALRVHNRFRDGLIPGLDYTYQVERSVFDRLLLERAVEAGCELRQPVEAKSARWTGGCWQVELAVDGSTETVEADWLVDAAGRGRWLGRQLGIPTDPIPLPKRFAVYNHFRGVARAPEPEGGNIIITRVPGGWFWSIPLDTERTSVGLVLIPGEDRTPPEELFHQRVAANPWMRKCMAQAETLDCFRVEADYSFVNRQFAGERWVMLGDAAGFIDPVFSSGVYLALESADLAVGEILRAAPGKGLGGRARGRYERELRGRMRVMLDLIDVYYDEKSFAVFMSPTNRFSLFAAVNAVVAGYTRMPFRLKWRYKLFLTIARLNRRWRIAPPLKLRS</sequence>
<accession>A0A842HFS1</accession>
<dbReference type="InterPro" id="IPR002938">
    <property type="entry name" value="FAD-bd"/>
</dbReference>
<dbReference type="GO" id="GO:0071949">
    <property type="term" value="F:FAD binding"/>
    <property type="evidence" value="ECO:0007669"/>
    <property type="project" value="InterPro"/>
</dbReference>
<evidence type="ECO:0000313" key="3">
    <source>
        <dbReference type="Proteomes" id="UP000546464"/>
    </source>
</evidence>
<proteinExistence type="predicted"/>
<dbReference type="PANTHER" id="PTHR43747">
    <property type="entry name" value="FAD-BINDING PROTEIN"/>
    <property type="match status" value="1"/>
</dbReference>
<protein>
    <submittedName>
        <fullName evidence="2">Tryptophan 7-halogenase</fullName>
    </submittedName>
</protein>
<dbReference type="InterPro" id="IPR036188">
    <property type="entry name" value="FAD/NAD-bd_sf"/>
</dbReference>
<dbReference type="Pfam" id="PF01494">
    <property type="entry name" value="FAD_binding_3"/>
    <property type="match status" value="1"/>
</dbReference>
<dbReference type="PRINTS" id="PR00420">
    <property type="entry name" value="RNGMNOXGNASE"/>
</dbReference>
<reference evidence="2 3" key="1">
    <citation type="submission" date="2020-07" db="EMBL/GenBank/DDBJ databases">
        <authorList>
            <person name="Feng X."/>
        </authorList>
    </citation>
    <scope>NUCLEOTIDE SEQUENCE [LARGE SCALE GENOMIC DNA]</scope>
    <source>
        <strain evidence="2 3">JCM31066</strain>
    </source>
</reference>
<dbReference type="Gene3D" id="3.50.50.60">
    <property type="entry name" value="FAD/NAD(P)-binding domain"/>
    <property type="match status" value="1"/>
</dbReference>
<dbReference type="AlphaFoldDB" id="A0A842HFS1"/>
<gene>
    <name evidence="2" type="ORF">H5P28_08905</name>
</gene>
<organism evidence="2 3">
    <name type="scientific">Ruficoccus amylovorans</name>
    <dbReference type="NCBI Taxonomy" id="1804625"/>
    <lineage>
        <taxon>Bacteria</taxon>
        <taxon>Pseudomonadati</taxon>
        <taxon>Verrucomicrobiota</taxon>
        <taxon>Opitutia</taxon>
        <taxon>Puniceicoccales</taxon>
        <taxon>Cerasicoccaceae</taxon>
        <taxon>Ruficoccus</taxon>
    </lineage>
</organism>
<dbReference type="InterPro" id="IPR050816">
    <property type="entry name" value="Flavin-dep_Halogenase_NPB"/>
</dbReference>
<dbReference type="EMBL" id="JACHVB010000021">
    <property type="protein sequence ID" value="MBC2594374.1"/>
    <property type="molecule type" value="Genomic_DNA"/>
</dbReference>
<dbReference type="Proteomes" id="UP000546464">
    <property type="component" value="Unassembled WGS sequence"/>
</dbReference>
<dbReference type="PANTHER" id="PTHR43747:SF1">
    <property type="entry name" value="SLR1998 PROTEIN"/>
    <property type="match status" value="1"/>
</dbReference>
<dbReference type="RefSeq" id="WP_185675358.1">
    <property type="nucleotide sequence ID" value="NZ_JACHVB010000021.1"/>
</dbReference>
<name>A0A842HFS1_9BACT</name>
<dbReference type="SUPFAM" id="SSF51905">
    <property type="entry name" value="FAD/NAD(P)-binding domain"/>
    <property type="match status" value="1"/>
</dbReference>